<dbReference type="PANTHER" id="PTHR35024:SF4">
    <property type="entry name" value="POLYMER-FORMING CYTOSKELETAL PROTEIN"/>
    <property type="match status" value="1"/>
</dbReference>
<evidence type="ECO:0000256" key="1">
    <source>
        <dbReference type="ARBA" id="ARBA00044755"/>
    </source>
</evidence>
<evidence type="ECO:0000313" key="3">
    <source>
        <dbReference type="Proteomes" id="UP000054770"/>
    </source>
</evidence>
<dbReference type="Proteomes" id="UP000054770">
    <property type="component" value="Unassembled WGS sequence"/>
</dbReference>
<name>A0A158KA82_9BURK</name>
<proteinExistence type="inferred from homology"/>
<dbReference type="OrthoDB" id="8903691at2"/>
<keyword evidence="3" id="KW-1185">Reference proteome</keyword>
<organism evidence="2 3">
    <name type="scientific">Caballeronia choica</name>
    <dbReference type="NCBI Taxonomy" id="326476"/>
    <lineage>
        <taxon>Bacteria</taxon>
        <taxon>Pseudomonadati</taxon>
        <taxon>Pseudomonadota</taxon>
        <taxon>Betaproteobacteria</taxon>
        <taxon>Burkholderiales</taxon>
        <taxon>Burkholderiaceae</taxon>
        <taxon>Caballeronia</taxon>
    </lineage>
</organism>
<accession>A0A158KA82</accession>
<gene>
    <name evidence="2" type="ORF">AWB68_05332</name>
</gene>
<dbReference type="PANTHER" id="PTHR35024">
    <property type="entry name" value="HYPOTHETICAL CYTOSOLIC PROTEIN"/>
    <property type="match status" value="1"/>
</dbReference>
<comment type="caution">
    <text evidence="2">The sequence shown here is derived from an EMBL/GenBank/DDBJ whole genome shotgun (WGS) entry which is preliminary data.</text>
</comment>
<dbReference type="Pfam" id="PF04519">
    <property type="entry name" value="Bactofilin"/>
    <property type="match status" value="1"/>
</dbReference>
<sequence length="137" mass="14650">MFTKKKATTGIQQAKLATLIAHDVHLRGDLEFSDGLRMDGHITGNVSGRPGEQTLLVVSDQGAITGNVSAYDVVINGTITGDVTAEHFVELQSNAHVNGNIYYQQLRMDVGASVEGKLTKREAAPVRPDAIADFATD</sequence>
<dbReference type="InterPro" id="IPR007607">
    <property type="entry name" value="BacA/B"/>
</dbReference>
<dbReference type="EMBL" id="FCON02000075">
    <property type="protein sequence ID" value="SAL78024.1"/>
    <property type="molecule type" value="Genomic_DNA"/>
</dbReference>
<dbReference type="RefSeq" id="WP_087647369.1">
    <property type="nucleotide sequence ID" value="NZ_FCON02000075.1"/>
</dbReference>
<comment type="similarity">
    <text evidence="1">Belongs to the bactofilin family.</text>
</comment>
<reference evidence="2" key="1">
    <citation type="submission" date="2016-01" db="EMBL/GenBank/DDBJ databases">
        <authorList>
            <person name="Peeters C."/>
        </authorList>
    </citation>
    <scope>NUCLEOTIDE SEQUENCE [LARGE SCALE GENOMIC DNA]</scope>
    <source>
        <strain evidence="2">LMG 22940</strain>
    </source>
</reference>
<protein>
    <submittedName>
        <fullName evidence="2">Polymer-forming cytoskeletal</fullName>
    </submittedName>
</protein>
<dbReference type="AlphaFoldDB" id="A0A158KA82"/>
<evidence type="ECO:0000313" key="2">
    <source>
        <dbReference type="EMBL" id="SAL78024.1"/>
    </source>
</evidence>